<name>A0A934HY65_9CORY</name>
<dbReference type="GO" id="GO:0015297">
    <property type="term" value="F:antiporter activity"/>
    <property type="evidence" value="ECO:0007669"/>
    <property type="project" value="InterPro"/>
</dbReference>
<comment type="subcellular location">
    <subcellularLocation>
        <location evidence="1">Membrane</location>
        <topology evidence="1">Multi-pass membrane protein</topology>
    </subcellularLocation>
</comment>
<dbReference type="RefSeq" id="WP_198738128.1">
    <property type="nucleotide sequence ID" value="NZ_JAEIOS010000011.1"/>
</dbReference>
<dbReference type="Proteomes" id="UP000645966">
    <property type="component" value="Unassembled WGS sequence"/>
</dbReference>
<evidence type="ECO:0000256" key="6">
    <source>
        <dbReference type="SAM" id="Phobius"/>
    </source>
</evidence>
<keyword evidence="4 6" id="KW-1133">Transmembrane helix</keyword>
<dbReference type="AlphaFoldDB" id="A0A934HY65"/>
<feature type="transmembrane region" description="Helical" evidence="6">
    <location>
        <begin position="378"/>
        <end position="400"/>
    </location>
</feature>
<proteinExistence type="inferred from homology"/>
<evidence type="ECO:0000256" key="1">
    <source>
        <dbReference type="ARBA" id="ARBA00004141"/>
    </source>
</evidence>
<dbReference type="GO" id="GO:0005886">
    <property type="term" value="C:plasma membrane"/>
    <property type="evidence" value="ECO:0007669"/>
    <property type="project" value="TreeGrafter"/>
</dbReference>
<evidence type="ECO:0000313" key="7">
    <source>
        <dbReference type="EMBL" id="MBI8989113.1"/>
    </source>
</evidence>
<feature type="transmembrane region" description="Helical" evidence="6">
    <location>
        <begin position="50"/>
        <end position="73"/>
    </location>
</feature>
<feature type="transmembrane region" description="Helical" evidence="6">
    <location>
        <begin position="237"/>
        <end position="260"/>
    </location>
</feature>
<dbReference type="PANTHER" id="PTHR42893:SF46">
    <property type="entry name" value="PROTEIN DETOXIFICATION 44, CHLOROPLASTIC"/>
    <property type="match status" value="1"/>
</dbReference>
<gene>
    <name evidence="7" type="ORF">JDV75_04985</name>
</gene>
<feature type="transmembrane region" description="Helical" evidence="6">
    <location>
        <begin position="344"/>
        <end position="366"/>
    </location>
</feature>
<organism evidence="7 8">
    <name type="scientific">Corynebacterium meridianum</name>
    <dbReference type="NCBI Taxonomy" id="2765363"/>
    <lineage>
        <taxon>Bacteria</taxon>
        <taxon>Bacillati</taxon>
        <taxon>Actinomycetota</taxon>
        <taxon>Actinomycetes</taxon>
        <taxon>Mycobacteriales</taxon>
        <taxon>Corynebacteriaceae</taxon>
        <taxon>Corynebacterium</taxon>
    </lineage>
</organism>
<evidence type="ECO:0000256" key="5">
    <source>
        <dbReference type="ARBA" id="ARBA00023136"/>
    </source>
</evidence>
<feature type="transmembrane region" description="Helical" evidence="6">
    <location>
        <begin position="194"/>
        <end position="216"/>
    </location>
</feature>
<feature type="transmembrane region" description="Helical" evidence="6">
    <location>
        <begin position="169"/>
        <end position="188"/>
    </location>
</feature>
<feature type="transmembrane region" description="Helical" evidence="6">
    <location>
        <begin position="406"/>
        <end position="425"/>
    </location>
</feature>
<evidence type="ECO:0000313" key="8">
    <source>
        <dbReference type="Proteomes" id="UP000645966"/>
    </source>
</evidence>
<reference evidence="7" key="1">
    <citation type="submission" date="2020-12" db="EMBL/GenBank/DDBJ databases">
        <title>Genome public.</title>
        <authorList>
            <person name="Sun Q."/>
        </authorList>
    </citation>
    <scope>NUCLEOTIDE SEQUENCE</scope>
    <source>
        <strain evidence="7">CCM 8863</strain>
    </source>
</reference>
<feature type="transmembrane region" description="Helical" evidence="6">
    <location>
        <begin position="136"/>
        <end position="157"/>
    </location>
</feature>
<dbReference type="NCBIfam" id="TIGR00797">
    <property type="entry name" value="matE"/>
    <property type="match status" value="1"/>
</dbReference>
<dbReference type="GO" id="GO:0042910">
    <property type="term" value="F:xenobiotic transmembrane transporter activity"/>
    <property type="evidence" value="ECO:0007669"/>
    <property type="project" value="InterPro"/>
</dbReference>
<dbReference type="InterPro" id="IPR044644">
    <property type="entry name" value="DinF-like"/>
</dbReference>
<dbReference type="Pfam" id="PF01554">
    <property type="entry name" value="MatE"/>
    <property type="match status" value="2"/>
</dbReference>
<dbReference type="CDD" id="cd13136">
    <property type="entry name" value="MATE_DinF_like"/>
    <property type="match status" value="1"/>
</dbReference>
<sequence length="453" mass="46942">MTETAPRNLEKVSLGQILGLALPALGVLAATPLYLLLDTAVVGRLGQHELAALGAATTIQAMVTTQLTFLSYGTTARSARLYGAGRKPAAIGEGVQATWVALAVGAVIAVVILTGAPRLTMWLAGDAVVAAEATTWLRVAGAGIPLILVTMAGNGWLRGIQNTRLPLWFTLAGVLPSAGLVPYLVGYLGIVGSAWANLTGESITAVLFLVCLARMHGGDWRPNPGIMAKQLVMGRDLIARSLSFQVAFISAAAVAARFGAASLAAHQVLLQLWNFISLVLDSLAIAAQALTGAALGAGTSLLARRVGTRVTVFSCGLAVVLAMVFTLGHSIIPGLFTTDGETLAIMVGPWWLMVGMIIAGGVVFALDGVLLGAGDVAYLRNATIAAVLLGFVPGVWLALFTGTGLTGVWCGLAAFMVLRLGFVVWRFHSMRWARGSTPAEHDEEGDRPGTGTA</sequence>
<feature type="transmembrane region" description="Helical" evidence="6">
    <location>
        <begin position="272"/>
        <end position="298"/>
    </location>
</feature>
<accession>A0A934HY65</accession>
<evidence type="ECO:0000256" key="3">
    <source>
        <dbReference type="ARBA" id="ARBA00022692"/>
    </source>
</evidence>
<dbReference type="EMBL" id="JAEIOS010000011">
    <property type="protein sequence ID" value="MBI8989113.1"/>
    <property type="molecule type" value="Genomic_DNA"/>
</dbReference>
<feature type="transmembrane region" description="Helical" evidence="6">
    <location>
        <begin position="94"/>
        <end position="116"/>
    </location>
</feature>
<feature type="transmembrane region" description="Helical" evidence="6">
    <location>
        <begin position="310"/>
        <end position="332"/>
    </location>
</feature>
<evidence type="ECO:0000256" key="2">
    <source>
        <dbReference type="ARBA" id="ARBA00010199"/>
    </source>
</evidence>
<dbReference type="InterPro" id="IPR002528">
    <property type="entry name" value="MATE_fam"/>
</dbReference>
<comment type="similarity">
    <text evidence="2">Belongs to the multi antimicrobial extrusion (MATE) (TC 2.A.66.1) family.</text>
</comment>
<keyword evidence="5 6" id="KW-0472">Membrane</keyword>
<protein>
    <submittedName>
        <fullName evidence="7">MATE family efflux transporter</fullName>
    </submittedName>
</protein>
<evidence type="ECO:0000256" key="4">
    <source>
        <dbReference type="ARBA" id="ARBA00022989"/>
    </source>
</evidence>
<keyword evidence="3 6" id="KW-0812">Transmembrane</keyword>
<dbReference type="PANTHER" id="PTHR42893">
    <property type="entry name" value="PROTEIN DETOXIFICATION 44, CHLOROPLASTIC-RELATED"/>
    <property type="match status" value="1"/>
</dbReference>
<comment type="caution">
    <text evidence="7">The sequence shown here is derived from an EMBL/GenBank/DDBJ whole genome shotgun (WGS) entry which is preliminary data.</text>
</comment>
<keyword evidence="8" id="KW-1185">Reference proteome</keyword>
<feature type="transmembrane region" description="Helical" evidence="6">
    <location>
        <begin position="12"/>
        <end position="35"/>
    </location>
</feature>